<evidence type="ECO:0000313" key="2">
    <source>
        <dbReference type="EMBL" id="KAF5468406.1"/>
    </source>
</evidence>
<dbReference type="AlphaFoldDB" id="A0A833XNJ8"/>
<feature type="signal peptide" evidence="1">
    <location>
        <begin position="1"/>
        <end position="24"/>
    </location>
</feature>
<protein>
    <submittedName>
        <fullName evidence="2">Uncharacterized protein</fullName>
    </submittedName>
</protein>
<evidence type="ECO:0000256" key="1">
    <source>
        <dbReference type="SAM" id="SignalP"/>
    </source>
</evidence>
<gene>
    <name evidence="2" type="ORF">F2P56_012558</name>
</gene>
<keyword evidence="1" id="KW-0732">Signal</keyword>
<dbReference type="Proteomes" id="UP000619265">
    <property type="component" value="Unassembled WGS sequence"/>
</dbReference>
<sequence>MAPLLPPRHAPLRASLLLVLRLLPLPLPPPPPHILHHSSPPKAHVLHALQPVHSHLHVLPLAGVFSIFPSPGDTANHSALLRGLWVSVLDRHRAAQSSLPVCGELPGCFARVQLGLPYWGPFSALVERWVQWHWCLGLQFCLEWSNFVVVLEVLCEEDAFQKHQSQ</sequence>
<accession>A0A833XNJ8</accession>
<feature type="chain" id="PRO_5032985965" evidence="1">
    <location>
        <begin position="25"/>
        <end position="166"/>
    </location>
</feature>
<reference evidence="2" key="2">
    <citation type="submission" date="2020-03" db="EMBL/GenBank/DDBJ databases">
        <title>Walnut 2.0.</title>
        <authorList>
            <person name="Marrano A."/>
            <person name="Britton M."/>
            <person name="Zimin A.V."/>
            <person name="Zaini P.A."/>
            <person name="Workman R."/>
            <person name="Puiu D."/>
            <person name="Bianco L."/>
            <person name="Allen B.J."/>
            <person name="Troggio M."/>
            <person name="Leslie C.A."/>
            <person name="Timp W."/>
            <person name="Dendekar A."/>
            <person name="Salzberg S.L."/>
            <person name="Neale D.B."/>
        </authorList>
    </citation>
    <scope>NUCLEOTIDE SEQUENCE</scope>
    <source>
        <tissue evidence="2">Leaves</tissue>
    </source>
</reference>
<evidence type="ECO:0000313" key="3">
    <source>
        <dbReference type="Proteomes" id="UP000619265"/>
    </source>
</evidence>
<dbReference type="EMBL" id="LIHL02000006">
    <property type="protein sequence ID" value="KAF5468406.1"/>
    <property type="molecule type" value="Genomic_DNA"/>
</dbReference>
<dbReference type="Gramene" id="Jr06_08230_p2">
    <property type="protein sequence ID" value="cds.Jr06_08230_p2"/>
    <property type="gene ID" value="Jr06_08230"/>
</dbReference>
<comment type="caution">
    <text evidence="2">The sequence shown here is derived from an EMBL/GenBank/DDBJ whole genome shotgun (WGS) entry which is preliminary data.</text>
</comment>
<organism evidence="2 3">
    <name type="scientific">Juglans regia</name>
    <name type="common">English walnut</name>
    <dbReference type="NCBI Taxonomy" id="51240"/>
    <lineage>
        <taxon>Eukaryota</taxon>
        <taxon>Viridiplantae</taxon>
        <taxon>Streptophyta</taxon>
        <taxon>Embryophyta</taxon>
        <taxon>Tracheophyta</taxon>
        <taxon>Spermatophyta</taxon>
        <taxon>Magnoliopsida</taxon>
        <taxon>eudicotyledons</taxon>
        <taxon>Gunneridae</taxon>
        <taxon>Pentapetalae</taxon>
        <taxon>rosids</taxon>
        <taxon>fabids</taxon>
        <taxon>Fagales</taxon>
        <taxon>Juglandaceae</taxon>
        <taxon>Juglans</taxon>
    </lineage>
</organism>
<reference evidence="2" key="1">
    <citation type="submission" date="2015-10" db="EMBL/GenBank/DDBJ databases">
        <authorList>
            <person name="Martinez-Garcia P.J."/>
            <person name="Crepeau M.W."/>
            <person name="Puiu D."/>
            <person name="Gonzalez-Ibeas D."/>
            <person name="Whalen J."/>
            <person name="Stevens K."/>
            <person name="Paul R."/>
            <person name="Butterfield T."/>
            <person name="Britton M."/>
            <person name="Reagan R."/>
            <person name="Chakraborty S."/>
            <person name="Walawage S.L."/>
            <person name="Vasquez-Gross H.A."/>
            <person name="Cardeno C."/>
            <person name="Famula R."/>
            <person name="Pratt K."/>
            <person name="Kuruganti S."/>
            <person name="Aradhya M.K."/>
            <person name="Leslie C.A."/>
            <person name="Dandekar A.M."/>
            <person name="Salzberg S.L."/>
            <person name="Wegrzyn J.L."/>
            <person name="Langley C.H."/>
            <person name="Neale D.B."/>
        </authorList>
    </citation>
    <scope>NUCLEOTIDE SEQUENCE</scope>
    <source>
        <tissue evidence="2">Leaves</tissue>
    </source>
</reference>
<name>A0A833XNJ8_JUGRE</name>
<proteinExistence type="predicted"/>